<gene>
    <name evidence="3" type="ORF">MUDAN_MDHGFNIF_01883</name>
</gene>
<name>A0A660E4U4_9LACO</name>
<dbReference type="AlphaFoldDB" id="A0A660E4U4"/>
<feature type="chain" id="PRO_5038743529" description="Lipoprotein" evidence="2">
    <location>
        <begin position="26"/>
        <end position="169"/>
    </location>
</feature>
<accession>A0A660E4U4</accession>
<reference evidence="3 4" key="1">
    <citation type="submission" date="2018-11" db="EMBL/GenBank/DDBJ databases">
        <authorList>
            <person name="Wuyts S."/>
        </authorList>
    </citation>
    <scope>NUCLEOTIDE SEQUENCE [LARGE SCALE GENOMIC DNA]</scope>
    <source>
        <strain evidence="3">Lactobacillus mudanjiangensis AMBF249</strain>
    </source>
</reference>
<organism evidence="3 4">
    <name type="scientific">Lactiplantibacillus mudanjiangensis</name>
    <dbReference type="NCBI Taxonomy" id="1296538"/>
    <lineage>
        <taxon>Bacteria</taxon>
        <taxon>Bacillati</taxon>
        <taxon>Bacillota</taxon>
        <taxon>Bacilli</taxon>
        <taxon>Lactobacillales</taxon>
        <taxon>Lactobacillaceae</taxon>
        <taxon>Lactiplantibacillus</taxon>
    </lineage>
</organism>
<evidence type="ECO:0008006" key="5">
    <source>
        <dbReference type="Google" id="ProtNLM"/>
    </source>
</evidence>
<evidence type="ECO:0000313" key="4">
    <source>
        <dbReference type="Proteomes" id="UP000289996"/>
    </source>
</evidence>
<evidence type="ECO:0000256" key="1">
    <source>
        <dbReference type="SAM" id="MobiDB-lite"/>
    </source>
</evidence>
<evidence type="ECO:0000313" key="3">
    <source>
        <dbReference type="EMBL" id="VDG30332.1"/>
    </source>
</evidence>
<dbReference type="EMBL" id="UYIG01000185">
    <property type="protein sequence ID" value="VDG30332.1"/>
    <property type="molecule type" value="Genomic_DNA"/>
</dbReference>
<proteinExistence type="predicted"/>
<dbReference type="Proteomes" id="UP000289996">
    <property type="component" value="Unassembled WGS sequence"/>
</dbReference>
<dbReference type="PROSITE" id="PS51257">
    <property type="entry name" value="PROKAR_LIPOPROTEIN"/>
    <property type="match status" value="1"/>
</dbReference>
<keyword evidence="4" id="KW-1185">Reference proteome</keyword>
<dbReference type="RefSeq" id="WP_130845927.1">
    <property type="nucleotide sequence ID" value="NZ_BJDY01000007.1"/>
</dbReference>
<evidence type="ECO:0000256" key="2">
    <source>
        <dbReference type="SAM" id="SignalP"/>
    </source>
</evidence>
<sequence>MKNLRGMLGVMVLLALGLAGCQTVANDSLNNNQDQTVQSATPSLTAVSKVRKTDYLGRWVSTTQGAALYLTSNQKAAWFQKNHTTVKGHVTLKLGDNGQATLTHAKFGTIKVTLQDATTMTLTRGKTTFKLTKDTGWSPKHGKIPTSTKTALNGTSLATPTPLKKPNYQ</sequence>
<dbReference type="OrthoDB" id="2287262at2"/>
<keyword evidence="2" id="KW-0732">Signal</keyword>
<feature type="region of interest" description="Disordered" evidence="1">
    <location>
        <begin position="133"/>
        <end position="169"/>
    </location>
</feature>
<protein>
    <recommendedName>
        <fullName evidence="5">Lipoprotein</fullName>
    </recommendedName>
</protein>
<feature type="signal peptide" evidence="2">
    <location>
        <begin position="1"/>
        <end position="25"/>
    </location>
</feature>
<feature type="compositionally biased region" description="Polar residues" evidence="1">
    <location>
        <begin position="145"/>
        <end position="159"/>
    </location>
</feature>